<dbReference type="InterPro" id="IPR008920">
    <property type="entry name" value="TF_FadR/GntR_C"/>
</dbReference>
<dbReference type="EMBL" id="BAQC01000024">
    <property type="protein sequence ID" value="GBR52429.1"/>
    <property type="molecule type" value="Genomic_DNA"/>
</dbReference>
<feature type="domain" description="HTH gntR-type" evidence="4">
    <location>
        <begin position="39"/>
        <end position="106"/>
    </location>
</feature>
<protein>
    <submittedName>
        <fullName evidence="5">GntR family transcriptional regulator</fullName>
    </submittedName>
</protein>
<name>A0ABQ0QPH0_9PROT</name>
<dbReference type="PROSITE" id="PS50949">
    <property type="entry name" value="HTH_GNTR"/>
    <property type="match status" value="1"/>
</dbReference>
<dbReference type="Pfam" id="PF07729">
    <property type="entry name" value="FCD"/>
    <property type="match status" value="1"/>
</dbReference>
<evidence type="ECO:0000256" key="2">
    <source>
        <dbReference type="ARBA" id="ARBA00023125"/>
    </source>
</evidence>
<dbReference type="SUPFAM" id="SSF48008">
    <property type="entry name" value="GntR ligand-binding domain-like"/>
    <property type="match status" value="1"/>
</dbReference>
<evidence type="ECO:0000313" key="5">
    <source>
        <dbReference type="EMBL" id="GBR52429.1"/>
    </source>
</evidence>
<dbReference type="Gene3D" id="1.10.10.10">
    <property type="entry name" value="Winged helix-like DNA-binding domain superfamily/Winged helix DNA-binding domain"/>
    <property type="match status" value="1"/>
</dbReference>
<dbReference type="CDD" id="cd07377">
    <property type="entry name" value="WHTH_GntR"/>
    <property type="match status" value="1"/>
</dbReference>
<proteinExistence type="predicted"/>
<dbReference type="PANTHER" id="PTHR43537:SF41">
    <property type="entry name" value="TRANSCRIPTIONAL REGULATORY PROTEIN"/>
    <property type="match status" value="1"/>
</dbReference>
<dbReference type="InterPro" id="IPR036388">
    <property type="entry name" value="WH-like_DNA-bd_sf"/>
</dbReference>
<keyword evidence="6" id="KW-1185">Reference proteome</keyword>
<dbReference type="InterPro" id="IPR036390">
    <property type="entry name" value="WH_DNA-bd_sf"/>
</dbReference>
<dbReference type="InterPro" id="IPR011711">
    <property type="entry name" value="GntR_C"/>
</dbReference>
<dbReference type="Proteomes" id="UP001062632">
    <property type="component" value="Unassembled WGS sequence"/>
</dbReference>
<evidence type="ECO:0000259" key="4">
    <source>
        <dbReference type="PROSITE" id="PS50949"/>
    </source>
</evidence>
<dbReference type="SMART" id="SM00345">
    <property type="entry name" value="HTH_GNTR"/>
    <property type="match status" value="1"/>
</dbReference>
<reference evidence="5 6" key="1">
    <citation type="submission" date="2013-04" db="EMBL/GenBank/DDBJ databases">
        <title>The genome sequencing project of 58 acetic acid bacteria.</title>
        <authorList>
            <person name="Okamoto-Kainuma A."/>
            <person name="Ishikawa M."/>
            <person name="Umino S."/>
            <person name="Koizumi Y."/>
            <person name="Shiwa Y."/>
            <person name="Yoshikawa H."/>
            <person name="Matsutani M."/>
            <person name="Matsushita K."/>
        </authorList>
    </citation>
    <scope>NUCLEOTIDE SEQUENCE [LARGE SCALE GENOMIC DNA]</scope>
    <source>
        <strain evidence="5 6">NBRC 106555</strain>
    </source>
</reference>
<evidence type="ECO:0000256" key="1">
    <source>
        <dbReference type="ARBA" id="ARBA00023015"/>
    </source>
</evidence>
<organism evidence="5 6">
    <name type="scientific">Neokomagataea thailandica NBRC 106555</name>
    <dbReference type="NCBI Taxonomy" id="1223520"/>
    <lineage>
        <taxon>Bacteria</taxon>
        <taxon>Pseudomonadati</taxon>
        <taxon>Pseudomonadota</taxon>
        <taxon>Alphaproteobacteria</taxon>
        <taxon>Acetobacterales</taxon>
        <taxon>Acetobacteraceae</taxon>
        <taxon>Neokomagataea</taxon>
    </lineage>
</organism>
<dbReference type="SUPFAM" id="SSF46785">
    <property type="entry name" value="Winged helix' DNA-binding domain"/>
    <property type="match status" value="1"/>
</dbReference>
<keyword evidence="3" id="KW-0804">Transcription</keyword>
<evidence type="ECO:0000313" key="6">
    <source>
        <dbReference type="Proteomes" id="UP001062632"/>
    </source>
</evidence>
<keyword evidence="1" id="KW-0805">Transcription regulation</keyword>
<dbReference type="Pfam" id="PF00392">
    <property type="entry name" value="GntR"/>
    <property type="match status" value="1"/>
</dbReference>
<sequence>MTKFIKTIYYKVYVPIYCPVKQSNAVSAPANRSLELNTQTISEKLYYILRENIISGDFKDGEPIRQDILASEFGTSKIPLREALARLEKDGLVVSQANRGFSVIAVSTRDADEIFRLRLQLEPEAVLDGSRQATKQDHALARAILTNLKREQRKGSVKTGTLNREFHMALIRPGVGDITYSIIEKISILTERYVRFHLLYQDRHERANLQHEQILESWIQKDYEPLKKLCIDHITQTVEELREDIGNKNAPSILK</sequence>
<accession>A0ABQ0QPH0</accession>
<dbReference type="InterPro" id="IPR000524">
    <property type="entry name" value="Tscrpt_reg_HTH_GntR"/>
</dbReference>
<evidence type="ECO:0000256" key="3">
    <source>
        <dbReference type="ARBA" id="ARBA00023163"/>
    </source>
</evidence>
<dbReference type="PANTHER" id="PTHR43537">
    <property type="entry name" value="TRANSCRIPTIONAL REGULATOR, GNTR FAMILY"/>
    <property type="match status" value="1"/>
</dbReference>
<keyword evidence="2" id="KW-0238">DNA-binding</keyword>
<gene>
    <name evidence="5" type="ORF">AA106555_0915</name>
</gene>
<comment type="caution">
    <text evidence="5">The sequence shown here is derived from an EMBL/GenBank/DDBJ whole genome shotgun (WGS) entry which is preliminary data.</text>
</comment>
<dbReference type="Gene3D" id="1.20.120.530">
    <property type="entry name" value="GntR ligand-binding domain-like"/>
    <property type="match status" value="1"/>
</dbReference>